<evidence type="ECO:0000313" key="2">
    <source>
        <dbReference type="EMBL" id="TDF97750.1"/>
    </source>
</evidence>
<proteinExistence type="predicted"/>
<gene>
    <name evidence="2" type="ORF">E1757_13490</name>
</gene>
<keyword evidence="1" id="KW-0175">Coiled coil</keyword>
<protein>
    <submittedName>
        <fullName evidence="2">Non-ribosomal peptide synthetase module</fullName>
    </submittedName>
</protein>
<reference evidence="2 3" key="1">
    <citation type="submission" date="2019-03" db="EMBL/GenBank/DDBJ databases">
        <title>This is whole genome sequence of Paenibacillus sp MS74 strain.</title>
        <authorList>
            <person name="Trinh H.N."/>
        </authorList>
    </citation>
    <scope>NUCLEOTIDE SEQUENCE [LARGE SCALE GENOMIC DNA]</scope>
    <source>
        <strain evidence="2 3">MS74</strain>
    </source>
</reference>
<feature type="coiled-coil region" evidence="1">
    <location>
        <begin position="126"/>
        <end position="153"/>
    </location>
</feature>
<dbReference type="EMBL" id="SMRT01000005">
    <property type="protein sequence ID" value="TDF97750.1"/>
    <property type="molecule type" value="Genomic_DNA"/>
</dbReference>
<dbReference type="Proteomes" id="UP000295636">
    <property type="component" value="Unassembled WGS sequence"/>
</dbReference>
<comment type="caution">
    <text evidence="2">The sequence shown here is derived from an EMBL/GenBank/DDBJ whole genome shotgun (WGS) entry which is preliminary data.</text>
</comment>
<dbReference type="AlphaFoldDB" id="A0A4R5KSD3"/>
<sequence length="175" mass="20317">MAMFIQMFVNHQASLQVRVLENGNQEVVLPDDAGQEIVLSFERKLGFYICQGSCRITNRKLVDLMRKAVSSFKGSAVVHRIYAAYTMIYEYERGTVVKIMESKNGNEKVIYEYKDTVGQLEQLFQNDAVEREISRIKLTINQLLDLRNDLQDEAVREHIDDRLQKLTHELFVLEA</sequence>
<keyword evidence="3" id="KW-1185">Reference proteome</keyword>
<organism evidence="2 3">
    <name type="scientific">Paenibacillus piri</name>
    <dbReference type="NCBI Taxonomy" id="2547395"/>
    <lineage>
        <taxon>Bacteria</taxon>
        <taxon>Bacillati</taxon>
        <taxon>Bacillota</taxon>
        <taxon>Bacilli</taxon>
        <taxon>Bacillales</taxon>
        <taxon>Paenibacillaceae</taxon>
        <taxon>Paenibacillus</taxon>
    </lineage>
</organism>
<accession>A0A4R5KSD3</accession>
<evidence type="ECO:0000313" key="3">
    <source>
        <dbReference type="Proteomes" id="UP000295636"/>
    </source>
</evidence>
<evidence type="ECO:0000256" key="1">
    <source>
        <dbReference type="SAM" id="Coils"/>
    </source>
</evidence>
<dbReference type="OrthoDB" id="2880119at2"/>
<name>A0A4R5KSD3_9BACL</name>